<evidence type="ECO:0000256" key="3">
    <source>
        <dbReference type="ARBA" id="ARBA00022729"/>
    </source>
</evidence>
<evidence type="ECO:0000256" key="4">
    <source>
        <dbReference type="ARBA" id="ARBA00022960"/>
    </source>
</evidence>
<reference evidence="9 10" key="1">
    <citation type="submission" date="2012-01" db="EMBL/GenBank/DDBJ databases">
        <title>Complete sequence of Desulfotomaculum gibsoniae DSM 7213.</title>
        <authorList>
            <consortium name="US DOE Joint Genome Institute"/>
            <person name="Lucas S."/>
            <person name="Han J."/>
            <person name="Lapidus A."/>
            <person name="Cheng J.-F."/>
            <person name="Goodwin L."/>
            <person name="Pitluck S."/>
            <person name="Peters L."/>
            <person name="Ovchinnikova G."/>
            <person name="Teshima H."/>
            <person name="Detter J.C."/>
            <person name="Han C."/>
            <person name="Tapia R."/>
            <person name="Land M."/>
            <person name="Hauser L."/>
            <person name="Kyrpides N."/>
            <person name="Ivanova N."/>
            <person name="Pagani I."/>
            <person name="Parshina S."/>
            <person name="Plugge C."/>
            <person name="Muyzer G."/>
            <person name="Kuever J."/>
            <person name="Ivanova A."/>
            <person name="Nazina T."/>
            <person name="Klenk H.-P."/>
            <person name="Brambilla E."/>
            <person name="Spring S."/>
            <person name="Stams A.F."/>
            <person name="Woyke T."/>
        </authorList>
    </citation>
    <scope>NUCLEOTIDE SEQUENCE [LARGE SCALE GENOMIC DNA]</scope>
    <source>
        <strain evidence="9 10">DSM 7213</strain>
    </source>
</reference>
<keyword evidence="6 7" id="KW-0961">Cell wall biogenesis/degradation</keyword>
<dbReference type="InterPro" id="IPR050979">
    <property type="entry name" value="LD-transpeptidase"/>
</dbReference>
<evidence type="ECO:0000313" key="9">
    <source>
        <dbReference type="EMBL" id="AGL03495.1"/>
    </source>
</evidence>
<feature type="active site" description="Proton donor/acceptor" evidence="7">
    <location>
        <position position="406"/>
    </location>
</feature>
<dbReference type="GO" id="GO:0071555">
    <property type="term" value="P:cell wall organization"/>
    <property type="evidence" value="ECO:0007669"/>
    <property type="project" value="UniProtKB-UniRule"/>
</dbReference>
<dbReference type="Proteomes" id="UP000013520">
    <property type="component" value="Chromosome"/>
</dbReference>
<keyword evidence="3" id="KW-0732">Signal</keyword>
<gene>
    <name evidence="9" type="ORF">Desgi_4246</name>
</gene>
<protein>
    <recommendedName>
        <fullName evidence="8">L,D-TPase catalytic domain-containing protein</fullName>
    </recommendedName>
</protein>
<dbReference type="InterPro" id="IPR032812">
    <property type="entry name" value="SbsA_Ig"/>
</dbReference>
<dbReference type="PANTHER" id="PTHR30582">
    <property type="entry name" value="L,D-TRANSPEPTIDASE"/>
    <property type="match status" value="1"/>
</dbReference>
<sequence>MEGWTLVKRPKRIKRRFGGALFLIVLLILSLKNYSIVNISTNSNPFDTLVRINFILPVHKESIKSKITIIPEIANTPISYKINWLSSNTMLLQLTQEKGPQGQLLTFKIDNVPTIIPYIKKSVQGSVRPYAPLELSSETIINNVPSCGPLLLTFNTPVDPKSLKKSIILPTPGHLKAFEFSANGKNYTDYSRWHYTPKKPFKNEATYQIIIKPGLKNLSGSILEKQYKIAFSTAPKLEVIDTNPSNNTKSVQLFQTIEFTLNQEMAAASVKVVEIKDGENVPGKTQVDRKTARFQPARVFLPDHSYKAVLQAKSKAGESINSQLSFTTLDMGKRLWVDVCLGEKHTVTVYQGSKKICSMPASGGRPDAPTPLGYFYTQDHGYSFWSSRFGEGATYWVRLVGQILVHSVPKDSQWKTKEEEHDKLGLPASHGCIRLDESDAKWFYENIPRGTLVIIHT</sequence>
<keyword evidence="10" id="KW-1185">Reference proteome</keyword>
<dbReference type="UniPathway" id="UPA00219"/>
<accession>R4KSC9</accession>
<keyword evidence="2" id="KW-0808">Transferase</keyword>
<dbReference type="PANTHER" id="PTHR30582:SF2">
    <property type="entry name" value="L,D-TRANSPEPTIDASE YCIB-RELATED"/>
    <property type="match status" value="1"/>
</dbReference>
<feature type="active site" description="Nucleophile" evidence="7">
    <location>
        <position position="432"/>
    </location>
</feature>
<dbReference type="AlphaFoldDB" id="R4KSC9"/>
<dbReference type="CDD" id="cd16913">
    <property type="entry name" value="YkuD_like"/>
    <property type="match status" value="1"/>
</dbReference>
<dbReference type="GO" id="GO:0008360">
    <property type="term" value="P:regulation of cell shape"/>
    <property type="evidence" value="ECO:0007669"/>
    <property type="project" value="UniProtKB-UniRule"/>
</dbReference>
<evidence type="ECO:0000256" key="7">
    <source>
        <dbReference type="PROSITE-ProRule" id="PRU01373"/>
    </source>
</evidence>
<name>R4KSC9_9FIRM</name>
<dbReference type="PROSITE" id="PS52029">
    <property type="entry name" value="LD_TPASE"/>
    <property type="match status" value="1"/>
</dbReference>
<feature type="domain" description="L,D-TPase catalytic" evidence="8">
    <location>
        <begin position="335"/>
        <end position="456"/>
    </location>
</feature>
<dbReference type="InterPro" id="IPR005490">
    <property type="entry name" value="LD_TPept_cat_dom"/>
</dbReference>
<dbReference type="InterPro" id="IPR038063">
    <property type="entry name" value="Transpep_catalytic_dom"/>
</dbReference>
<evidence type="ECO:0000256" key="1">
    <source>
        <dbReference type="ARBA" id="ARBA00004752"/>
    </source>
</evidence>
<evidence type="ECO:0000256" key="5">
    <source>
        <dbReference type="ARBA" id="ARBA00022984"/>
    </source>
</evidence>
<dbReference type="EMBL" id="CP003273">
    <property type="protein sequence ID" value="AGL03495.1"/>
    <property type="molecule type" value="Genomic_DNA"/>
</dbReference>
<comment type="pathway">
    <text evidence="1 7">Cell wall biogenesis; peptidoglycan biosynthesis.</text>
</comment>
<proteinExistence type="predicted"/>
<dbReference type="Gene3D" id="2.40.440.10">
    <property type="entry name" value="L,D-transpeptidase catalytic domain-like"/>
    <property type="match status" value="1"/>
</dbReference>
<evidence type="ECO:0000256" key="6">
    <source>
        <dbReference type="ARBA" id="ARBA00023316"/>
    </source>
</evidence>
<dbReference type="Pfam" id="PF03734">
    <property type="entry name" value="YkuD"/>
    <property type="match status" value="1"/>
</dbReference>
<evidence type="ECO:0000256" key="2">
    <source>
        <dbReference type="ARBA" id="ARBA00022679"/>
    </source>
</evidence>
<evidence type="ECO:0000259" key="8">
    <source>
        <dbReference type="PROSITE" id="PS52029"/>
    </source>
</evidence>
<evidence type="ECO:0000313" key="10">
    <source>
        <dbReference type="Proteomes" id="UP000013520"/>
    </source>
</evidence>
<keyword evidence="5 7" id="KW-0573">Peptidoglycan synthesis</keyword>
<dbReference type="HOGENOM" id="CLU_598167_0_0_9"/>
<dbReference type="STRING" id="767817.Desgi_4246"/>
<dbReference type="SUPFAM" id="SSF141523">
    <property type="entry name" value="L,D-transpeptidase catalytic domain-like"/>
    <property type="match status" value="1"/>
</dbReference>
<dbReference type="GO" id="GO:0071972">
    <property type="term" value="F:peptidoglycan L,D-transpeptidase activity"/>
    <property type="evidence" value="ECO:0007669"/>
    <property type="project" value="TreeGrafter"/>
</dbReference>
<dbReference type="KEGG" id="dgi:Desgi_4246"/>
<keyword evidence="4 7" id="KW-0133">Cell shape</keyword>
<dbReference type="GO" id="GO:0018104">
    <property type="term" value="P:peptidoglycan-protein cross-linking"/>
    <property type="evidence" value="ECO:0007669"/>
    <property type="project" value="TreeGrafter"/>
</dbReference>
<dbReference type="Pfam" id="PF13205">
    <property type="entry name" value="Big_5"/>
    <property type="match status" value="2"/>
</dbReference>
<organism evidence="9 10">
    <name type="scientific">Desulfoscipio gibsoniae DSM 7213</name>
    <dbReference type="NCBI Taxonomy" id="767817"/>
    <lineage>
        <taxon>Bacteria</taxon>
        <taxon>Bacillati</taxon>
        <taxon>Bacillota</taxon>
        <taxon>Clostridia</taxon>
        <taxon>Eubacteriales</taxon>
        <taxon>Desulfallaceae</taxon>
        <taxon>Desulfoscipio</taxon>
    </lineage>
</organism>
<dbReference type="GO" id="GO:0005576">
    <property type="term" value="C:extracellular region"/>
    <property type="evidence" value="ECO:0007669"/>
    <property type="project" value="TreeGrafter"/>
</dbReference>
<dbReference type="eggNOG" id="COG1376">
    <property type="taxonomic scope" value="Bacteria"/>
</dbReference>
<dbReference type="GO" id="GO:0016740">
    <property type="term" value="F:transferase activity"/>
    <property type="evidence" value="ECO:0007669"/>
    <property type="project" value="UniProtKB-KW"/>
</dbReference>